<evidence type="ECO:0000313" key="4">
    <source>
        <dbReference type="Proteomes" id="UP000677305"/>
    </source>
</evidence>
<dbReference type="InterPro" id="IPR036196">
    <property type="entry name" value="Ptyr_pPase_sf"/>
</dbReference>
<evidence type="ECO:0000259" key="2">
    <source>
        <dbReference type="SMART" id="SM00226"/>
    </source>
</evidence>
<keyword evidence="4" id="KW-1185">Reference proteome</keyword>
<proteinExistence type="predicted"/>
<dbReference type="PANTHER" id="PTHR43428">
    <property type="entry name" value="ARSENATE REDUCTASE"/>
    <property type="match status" value="1"/>
</dbReference>
<dbReference type="KEGG" id="vgu:HYG85_03190"/>
<organism evidence="3 4">
    <name type="scientific">Vallitalea guaymasensis</name>
    <dbReference type="NCBI Taxonomy" id="1185412"/>
    <lineage>
        <taxon>Bacteria</taxon>
        <taxon>Bacillati</taxon>
        <taxon>Bacillota</taxon>
        <taxon>Clostridia</taxon>
        <taxon>Lachnospirales</taxon>
        <taxon>Vallitaleaceae</taxon>
        <taxon>Vallitalea</taxon>
    </lineage>
</organism>
<dbReference type="SUPFAM" id="SSF52788">
    <property type="entry name" value="Phosphotyrosine protein phosphatases I"/>
    <property type="match status" value="1"/>
</dbReference>
<dbReference type="Proteomes" id="UP000677305">
    <property type="component" value="Chromosome"/>
</dbReference>
<dbReference type="CDD" id="cd16345">
    <property type="entry name" value="LMWP_ArsC"/>
    <property type="match status" value="1"/>
</dbReference>
<dbReference type="Pfam" id="PF01451">
    <property type="entry name" value="LMWPc"/>
    <property type="match status" value="1"/>
</dbReference>
<dbReference type="EMBL" id="CP058561">
    <property type="protein sequence ID" value="QUH27972.1"/>
    <property type="molecule type" value="Genomic_DNA"/>
</dbReference>
<dbReference type="RefSeq" id="WP_212692253.1">
    <property type="nucleotide sequence ID" value="NZ_CP058561.1"/>
</dbReference>
<dbReference type="Gene3D" id="3.40.50.2300">
    <property type="match status" value="1"/>
</dbReference>
<feature type="domain" description="Phosphotyrosine protein phosphatase I" evidence="2">
    <location>
        <begin position="3"/>
        <end position="127"/>
    </location>
</feature>
<name>A0A8J8M7U6_9FIRM</name>
<dbReference type="GO" id="GO:0046685">
    <property type="term" value="P:response to arsenic-containing substance"/>
    <property type="evidence" value="ECO:0007669"/>
    <property type="project" value="UniProtKB-KW"/>
</dbReference>
<dbReference type="AlphaFoldDB" id="A0A8J8M7U6"/>
<accession>A0A8J8M7U6</accession>
<gene>
    <name evidence="3" type="ORF">HYG85_03190</name>
</gene>
<keyword evidence="1" id="KW-0059">Arsenical resistance</keyword>
<reference evidence="3 4" key="1">
    <citation type="submission" date="2020-07" db="EMBL/GenBank/DDBJ databases">
        <title>Vallitalea guaymasensis genome.</title>
        <authorList>
            <person name="Postec A."/>
        </authorList>
    </citation>
    <scope>NUCLEOTIDE SEQUENCE [LARGE SCALE GENOMIC DNA]</scope>
    <source>
        <strain evidence="3 4">Ra1766G1</strain>
    </source>
</reference>
<sequence>MKYKVAFVCVHNSCRSQMAEGWAKTLANDVFDVYSAGTEEYPEVKPKAVQVMEEVGVDMSSHKPKLLSDIPSEIDILIKMGCNVTCPYLPNKHTEDWGLTDPSGGEIEDFRKTRDMIKLKVEDLKKRVADGKLSL</sequence>
<evidence type="ECO:0000313" key="3">
    <source>
        <dbReference type="EMBL" id="QUH27972.1"/>
    </source>
</evidence>
<dbReference type="PANTHER" id="PTHR43428:SF1">
    <property type="entry name" value="ARSENATE REDUCTASE"/>
    <property type="match status" value="1"/>
</dbReference>
<dbReference type="InterPro" id="IPR023485">
    <property type="entry name" value="Ptyr_pPase"/>
</dbReference>
<dbReference type="SMART" id="SM00226">
    <property type="entry name" value="LMWPc"/>
    <property type="match status" value="1"/>
</dbReference>
<evidence type="ECO:0000256" key="1">
    <source>
        <dbReference type="ARBA" id="ARBA00022849"/>
    </source>
</evidence>
<protein>
    <submittedName>
        <fullName evidence="3">Arsenate reductase ArsC</fullName>
    </submittedName>
</protein>